<dbReference type="EMBL" id="GEFH01000557">
    <property type="protein sequence ID" value="JAP68024.1"/>
    <property type="molecule type" value="mRNA"/>
</dbReference>
<keyword evidence="2" id="KW-0378">Hydrolase</keyword>
<feature type="active site" evidence="5">
    <location>
        <position position="321"/>
    </location>
</feature>
<dbReference type="InterPro" id="IPR024079">
    <property type="entry name" value="MetalloPept_cat_dom_sf"/>
</dbReference>
<dbReference type="GO" id="GO:0046872">
    <property type="term" value="F:metal ion binding"/>
    <property type="evidence" value="ECO:0007669"/>
    <property type="project" value="UniProtKB-KW"/>
</dbReference>
<evidence type="ECO:0000256" key="4">
    <source>
        <dbReference type="ARBA" id="ARBA00023049"/>
    </source>
</evidence>
<name>A0A131XKK1_9ACAR</name>
<protein>
    <submittedName>
        <fullName evidence="8">Putative secreted metalloprotease</fullName>
    </submittedName>
</protein>
<evidence type="ECO:0000256" key="1">
    <source>
        <dbReference type="ARBA" id="ARBA00022670"/>
    </source>
</evidence>
<feature type="binding site" evidence="5">
    <location>
        <position position="330"/>
    </location>
    <ligand>
        <name>Zn(2+)</name>
        <dbReference type="ChEBI" id="CHEBI:29105"/>
        <note>catalytic</note>
    </ligand>
</feature>
<dbReference type="Pfam" id="PF13688">
    <property type="entry name" value="Reprolysin_5"/>
    <property type="match status" value="1"/>
</dbReference>
<feature type="non-terminal residue" evidence="8">
    <location>
        <position position="1"/>
    </location>
</feature>
<comment type="caution">
    <text evidence="5">Lacks conserved residue(s) required for the propagation of feature annotation.</text>
</comment>
<dbReference type="Gene3D" id="3.40.390.10">
    <property type="entry name" value="Collagenase (Catalytic Domain)"/>
    <property type="match status" value="1"/>
</dbReference>
<dbReference type="GO" id="GO:0006509">
    <property type="term" value="P:membrane protein ectodomain proteolysis"/>
    <property type="evidence" value="ECO:0007669"/>
    <property type="project" value="TreeGrafter"/>
</dbReference>
<dbReference type="PANTHER" id="PTHR11905">
    <property type="entry name" value="ADAM A DISINTEGRIN AND METALLOPROTEASE DOMAIN"/>
    <property type="match status" value="1"/>
</dbReference>
<feature type="domain" description="Peptidase M12B" evidence="7">
    <location>
        <begin position="176"/>
        <end position="387"/>
    </location>
</feature>
<sequence>VVLLTSMNLLAALVLICATADGLQEPRLVYPRLLEERSSDGKLVLHIHDDLTLNLEQATVAAPQLRVIEELDDATVTHMHDGNEINSNLYQDRQQLATVEVKRRENNAEITGIVGPNHRIEPAPAMERLESGLIPHLVHEIKHRKVHDKAVPFMEKVKGSPLSARDDYNSYYPNKIIVEVFLVADHAYYSTFRGPREALIYACILLNSVNLRLSDMQSPMVSLALIGIQNCRSEDYLHYSYRLEYDMTTLTKFQKYGARKRAEFGNPDILFHLSGSDDSYGNWGSRSTGIAYVGGVCSEYYVGLAEDDAGLFSGVFIVTHELGHLLGCEHDGSGPTSYIEGHPGATSCSWNEGYIMSYVDKGPNHHQFSYCSLLQMRYVLYKRGRKCWDVISRTRNVTRKYPGYRPDLSMRICRKVYPDKQNLEAKVIIEKGDHCKLSCKYTEGNGYYSRWYSTIKDAPDYSSCGENKACVRGRCVYAVIRRKNSTGRRRR</sequence>
<dbReference type="PROSITE" id="PS50215">
    <property type="entry name" value="ADAM_MEPRO"/>
    <property type="match status" value="1"/>
</dbReference>
<dbReference type="SUPFAM" id="SSF55486">
    <property type="entry name" value="Metalloproteases ('zincins'), catalytic domain"/>
    <property type="match status" value="1"/>
</dbReference>
<feature type="binding site" evidence="5">
    <location>
        <position position="324"/>
    </location>
    <ligand>
        <name>Zn(2+)</name>
        <dbReference type="ChEBI" id="CHEBI:29105"/>
        <note>catalytic</note>
    </ligand>
</feature>
<evidence type="ECO:0000256" key="3">
    <source>
        <dbReference type="ARBA" id="ARBA00022833"/>
    </source>
</evidence>
<evidence type="ECO:0000256" key="6">
    <source>
        <dbReference type="SAM" id="SignalP"/>
    </source>
</evidence>
<feature type="chain" id="PRO_5007283883" evidence="6">
    <location>
        <begin position="23"/>
        <end position="491"/>
    </location>
</feature>
<evidence type="ECO:0000256" key="5">
    <source>
        <dbReference type="PROSITE-ProRule" id="PRU00276"/>
    </source>
</evidence>
<feature type="binding site" evidence="5">
    <location>
        <position position="320"/>
    </location>
    <ligand>
        <name>Zn(2+)</name>
        <dbReference type="ChEBI" id="CHEBI:29105"/>
        <note>catalytic</note>
    </ligand>
</feature>
<keyword evidence="3 5" id="KW-0862">Zinc</keyword>
<proteinExistence type="evidence at transcript level"/>
<keyword evidence="4 8" id="KW-0482">Metalloprotease</keyword>
<evidence type="ECO:0000313" key="8">
    <source>
        <dbReference type="EMBL" id="JAP68024.1"/>
    </source>
</evidence>
<evidence type="ECO:0000259" key="7">
    <source>
        <dbReference type="PROSITE" id="PS50215"/>
    </source>
</evidence>
<dbReference type="PANTHER" id="PTHR11905:SF159">
    <property type="entry name" value="ADAM METALLOPROTEASE"/>
    <property type="match status" value="1"/>
</dbReference>
<dbReference type="AlphaFoldDB" id="A0A131XKK1"/>
<dbReference type="GO" id="GO:0004222">
    <property type="term" value="F:metalloendopeptidase activity"/>
    <property type="evidence" value="ECO:0007669"/>
    <property type="project" value="InterPro"/>
</dbReference>
<feature type="signal peptide" evidence="6">
    <location>
        <begin position="1"/>
        <end position="22"/>
    </location>
</feature>
<evidence type="ECO:0000256" key="2">
    <source>
        <dbReference type="ARBA" id="ARBA00022801"/>
    </source>
</evidence>
<accession>A0A131XKK1</accession>
<dbReference type="InterPro" id="IPR001590">
    <property type="entry name" value="Peptidase_M12B"/>
</dbReference>
<keyword evidence="1 8" id="KW-0645">Protease</keyword>
<reference evidence="8" key="1">
    <citation type="journal article" date="2017" name="Ticks Tick Borne Dis.">
        <title>An insight into the sialome of Hyalomma excavatum.</title>
        <authorList>
            <person name="Ribeiro J.M."/>
            <person name="Slovak M."/>
            <person name="Francischetti I.M."/>
        </authorList>
    </citation>
    <scope>NUCLEOTIDE SEQUENCE</scope>
    <source>
        <strain evidence="8">Samish</strain>
        <tissue evidence="8">Salivary glands</tissue>
    </source>
</reference>
<keyword evidence="5" id="KW-0479">Metal-binding</keyword>
<keyword evidence="6" id="KW-0732">Signal</keyword>
<organism evidence="8">
    <name type="scientific">Hyalomma excavatum</name>
    <dbReference type="NCBI Taxonomy" id="257692"/>
    <lineage>
        <taxon>Eukaryota</taxon>
        <taxon>Metazoa</taxon>
        <taxon>Ecdysozoa</taxon>
        <taxon>Arthropoda</taxon>
        <taxon>Chelicerata</taxon>
        <taxon>Arachnida</taxon>
        <taxon>Acari</taxon>
        <taxon>Parasitiformes</taxon>
        <taxon>Ixodida</taxon>
        <taxon>Ixodoidea</taxon>
        <taxon>Ixodidae</taxon>
        <taxon>Hyalomminae</taxon>
        <taxon>Hyalomma</taxon>
    </lineage>
</organism>